<dbReference type="Proteomes" id="UP001234798">
    <property type="component" value="Chromosome"/>
</dbReference>
<protein>
    <submittedName>
        <fullName evidence="6">Methyl-accepting chemotaxis protein</fullName>
    </submittedName>
</protein>
<keyword evidence="4" id="KW-1133">Transmembrane helix</keyword>
<gene>
    <name evidence="6" type="ORF">RAS12_07265</name>
</gene>
<feature type="transmembrane region" description="Helical" evidence="4">
    <location>
        <begin position="197"/>
        <end position="217"/>
    </location>
</feature>
<dbReference type="InterPro" id="IPR051310">
    <property type="entry name" value="MCP_chemotaxis"/>
</dbReference>
<dbReference type="SMART" id="SM00283">
    <property type="entry name" value="MA"/>
    <property type="match status" value="1"/>
</dbReference>
<dbReference type="PROSITE" id="PS50111">
    <property type="entry name" value="CHEMOTAXIS_TRANSDUC_2"/>
    <property type="match status" value="1"/>
</dbReference>
<dbReference type="InterPro" id="IPR004090">
    <property type="entry name" value="Chemotax_Me-accpt_rcpt"/>
</dbReference>
<evidence type="ECO:0000313" key="7">
    <source>
        <dbReference type="Proteomes" id="UP001234798"/>
    </source>
</evidence>
<name>A0ABY9M595_9BURK</name>
<dbReference type="Gene3D" id="1.10.287.950">
    <property type="entry name" value="Methyl-accepting chemotaxis protein"/>
    <property type="match status" value="1"/>
</dbReference>
<keyword evidence="3" id="KW-0807">Transducer</keyword>
<proteinExistence type="inferred from homology"/>
<evidence type="ECO:0000256" key="4">
    <source>
        <dbReference type="SAM" id="Phobius"/>
    </source>
</evidence>
<dbReference type="PANTHER" id="PTHR43531:SF14">
    <property type="entry name" value="METHYL-ACCEPTING CHEMOTAXIS PROTEIN I-RELATED"/>
    <property type="match status" value="1"/>
</dbReference>
<dbReference type="InterPro" id="IPR004089">
    <property type="entry name" value="MCPsignal_dom"/>
</dbReference>
<keyword evidence="7" id="KW-1185">Reference proteome</keyword>
<keyword evidence="4" id="KW-0472">Membrane</keyword>
<organism evidence="6 7">
    <name type="scientific">Achromobacter seleniivolatilans</name>
    <dbReference type="NCBI Taxonomy" id="3047478"/>
    <lineage>
        <taxon>Bacteria</taxon>
        <taxon>Pseudomonadati</taxon>
        <taxon>Pseudomonadota</taxon>
        <taxon>Betaproteobacteria</taxon>
        <taxon>Burkholderiales</taxon>
        <taxon>Alcaligenaceae</taxon>
        <taxon>Achromobacter</taxon>
    </lineage>
</organism>
<dbReference type="EMBL" id="CP132976">
    <property type="protein sequence ID" value="WMD22169.1"/>
    <property type="molecule type" value="Genomic_DNA"/>
</dbReference>
<dbReference type="CDD" id="cd19411">
    <property type="entry name" value="MCP2201-like_sensor"/>
    <property type="match status" value="1"/>
</dbReference>
<sequence length="550" mass="58802">MPRLFSNLSLKSRLVLGFSLVLLMMCLLTAMGITRVNAISNSLTTIGDLNSVKQRYAINFRGSVHDRAISLRDVVLAPQGQTSTFIQEISQLAAAYAESAVLLDKMFDNDSNVSTEERRILASIKDIEAHTLPLIDRVIELRNSGRHEAAVNLMLEQARPAFIEWLARINQFIDLQERMNQAESSSAREAAAGFQTFMIAITLLSAVLGVLIVSLTIRSIRRALGAEPYELSAIASGIAGGNLLVNIDTKAAQAGGVISSIAHMRDSLASIVSDVRKGTESIVNNAAALVEGNRDLSARTEDQAASLLQTTSYMDELTSIVDTNRQNVVHATHLVESASEVAVRGGEVMAEVVATMRKIDASSQQVSEIIGVIDSIAFQTNILALNAAVEAARAGAQGRGFAVVAAEVRSLAQSSAAAAKEIKILIGAAVENTQAGHTLADHAGTTMQEVVESVKTVSSIMREISVASNEQSTRIAGVNEVIRGLDRNTRENAALADDATSLAVAASEQASHLRTLVGLFNTSDISHAVRPTASYVEHYPGVVQHERLMR</sequence>
<keyword evidence="4" id="KW-0812">Transmembrane</keyword>
<dbReference type="SUPFAM" id="SSF58104">
    <property type="entry name" value="Methyl-accepting chemotaxis protein (MCP) signaling domain"/>
    <property type="match status" value="1"/>
</dbReference>
<reference evidence="6 7" key="1">
    <citation type="submission" date="2023-08" db="EMBL/GenBank/DDBJ databases">
        <title>Achromobacter seleniivolatilans sp. nov., isolated from seleniferous soil.</title>
        <authorList>
            <person name="Zhang S."/>
            <person name="Li K."/>
            <person name="Peng J."/>
            <person name="Zhao Q."/>
            <person name="Wang H."/>
            <person name="Guo Y."/>
        </authorList>
    </citation>
    <scope>NUCLEOTIDE SEQUENCE [LARGE SCALE GENOMIC DNA]</scope>
    <source>
        <strain evidence="6 7">R39</strain>
    </source>
</reference>
<dbReference type="InterPro" id="IPR024478">
    <property type="entry name" value="HlyB_4HB_MCP"/>
</dbReference>
<comment type="similarity">
    <text evidence="2">Belongs to the methyl-accepting chemotaxis (MCP) protein family.</text>
</comment>
<feature type="domain" description="Methyl-accepting transducer" evidence="5">
    <location>
        <begin position="278"/>
        <end position="507"/>
    </location>
</feature>
<dbReference type="PANTHER" id="PTHR43531">
    <property type="entry name" value="PROTEIN ICFG"/>
    <property type="match status" value="1"/>
</dbReference>
<evidence type="ECO:0000259" key="5">
    <source>
        <dbReference type="PROSITE" id="PS50111"/>
    </source>
</evidence>
<dbReference type="Pfam" id="PF00015">
    <property type="entry name" value="MCPsignal"/>
    <property type="match status" value="1"/>
</dbReference>
<evidence type="ECO:0000256" key="2">
    <source>
        <dbReference type="ARBA" id="ARBA00029447"/>
    </source>
</evidence>
<dbReference type="Pfam" id="PF12729">
    <property type="entry name" value="4HB_MCP_1"/>
    <property type="match status" value="1"/>
</dbReference>
<evidence type="ECO:0000256" key="3">
    <source>
        <dbReference type="PROSITE-ProRule" id="PRU00284"/>
    </source>
</evidence>
<evidence type="ECO:0000256" key="1">
    <source>
        <dbReference type="ARBA" id="ARBA00022481"/>
    </source>
</evidence>
<accession>A0ABY9M595</accession>
<dbReference type="PRINTS" id="PR00260">
    <property type="entry name" value="CHEMTRNSDUCR"/>
</dbReference>
<keyword evidence="1" id="KW-0488">Methylation</keyword>
<evidence type="ECO:0000313" key="6">
    <source>
        <dbReference type="EMBL" id="WMD22169.1"/>
    </source>
</evidence>
<dbReference type="RefSeq" id="WP_306946729.1">
    <property type="nucleotide sequence ID" value="NZ_CP132976.1"/>
</dbReference>
<dbReference type="InterPro" id="IPR047347">
    <property type="entry name" value="YvaQ-like_sensor"/>
</dbReference>